<dbReference type="PROSITE" id="PS00624">
    <property type="entry name" value="GMC_OXRED_2"/>
    <property type="match status" value="1"/>
</dbReference>
<dbReference type="SUPFAM" id="SSF54373">
    <property type="entry name" value="FAD-linked reductases, C-terminal domain"/>
    <property type="match status" value="1"/>
</dbReference>
<accession>A0A9W8YY10</accession>
<dbReference type="PANTHER" id="PTHR11552:SF123">
    <property type="entry name" value="GMC OXIDOREDUCTASE (AFU_ORTHOLOGUE AFUA_2G01770)-RELATED"/>
    <property type="match status" value="1"/>
</dbReference>
<protein>
    <recommendedName>
        <fullName evidence="2">Glucose-methanol-choline oxidoreductase N-terminal domain-containing protein</fullName>
    </recommendedName>
</protein>
<dbReference type="InterPro" id="IPR012132">
    <property type="entry name" value="GMC_OxRdtase"/>
</dbReference>
<dbReference type="Pfam" id="PF05199">
    <property type="entry name" value="GMC_oxred_C"/>
    <property type="match status" value="1"/>
</dbReference>
<dbReference type="InterPro" id="IPR036188">
    <property type="entry name" value="FAD/NAD-bd_sf"/>
</dbReference>
<evidence type="ECO:0000256" key="1">
    <source>
        <dbReference type="ARBA" id="ARBA00010790"/>
    </source>
</evidence>
<dbReference type="AlphaFoldDB" id="A0A9W8YY10"/>
<feature type="domain" description="Glucose-methanol-choline oxidoreductase N-terminal" evidence="2">
    <location>
        <begin position="98"/>
        <end position="112"/>
    </location>
</feature>
<name>A0A9W8YY10_9PEZI</name>
<dbReference type="GO" id="GO:0050660">
    <property type="term" value="F:flavin adenine dinucleotide binding"/>
    <property type="evidence" value="ECO:0007669"/>
    <property type="project" value="InterPro"/>
</dbReference>
<dbReference type="GO" id="GO:0016614">
    <property type="term" value="F:oxidoreductase activity, acting on CH-OH group of donors"/>
    <property type="evidence" value="ECO:0007669"/>
    <property type="project" value="InterPro"/>
</dbReference>
<evidence type="ECO:0000259" key="2">
    <source>
        <dbReference type="PROSITE" id="PS00624"/>
    </source>
</evidence>
<dbReference type="InterPro" id="IPR007867">
    <property type="entry name" value="GMC_OxRtase_C"/>
</dbReference>
<dbReference type="Gene3D" id="3.30.560.10">
    <property type="entry name" value="Glucose Oxidase, domain 3"/>
    <property type="match status" value="1"/>
</dbReference>
<comment type="caution">
    <text evidence="3">The sequence shown here is derived from an EMBL/GenBank/DDBJ whole genome shotgun (WGS) entry which is preliminary data.</text>
</comment>
<dbReference type="EMBL" id="JAPEVB010000002">
    <property type="protein sequence ID" value="KAJ4394059.1"/>
    <property type="molecule type" value="Genomic_DNA"/>
</dbReference>
<organism evidence="3 4">
    <name type="scientific">Gnomoniopsis smithogilvyi</name>
    <dbReference type="NCBI Taxonomy" id="1191159"/>
    <lineage>
        <taxon>Eukaryota</taxon>
        <taxon>Fungi</taxon>
        <taxon>Dikarya</taxon>
        <taxon>Ascomycota</taxon>
        <taxon>Pezizomycotina</taxon>
        <taxon>Sordariomycetes</taxon>
        <taxon>Sordariomycetidae</taxon>
        <taxon>Diaporthales</taxon>
        <taxon>Gnomoniaceae</taxon>
        <taxon>Gnomoniopsis</taxon>
    </lineage>
</organism>
<reference evidence="3" key="1">
    <citation type="submission" date="2022-10" db="EMBL/GenBank/DDBJ databases">
        <title>Tapping the CABI collections for fungal endophytes: first genome assemblies for Collariella, Neodidymelliopsis, Ascochyta clinopodiicola, Didymella pomorum, Didymosphaeria variabile, Neocosmospora piperis and Neocucurbitaria cava.</title>
        <authorList>
            <person name="Hill R."/>
        </authorList>
    </citation>
    <scope>NUCLEOTIDE SEQUENCE</scope>
    <source>
        <strain evidence="3">IMI 355082</strain>
    </source>
</reference>
<dbReference type="Pfam" id="PF00732">
    <property type="entry name" value="GMC_oxred_N"/>
    <property type="match status" value="1"/>
</dbReference>
<evidence type="ECO:0000313" key="3">
    <source>
        <dbReference type="EMBL" id="KAJ4394059.1"/>
    </source>
</evidence>
<evidence type="ECO:0000313" key="4">
    <source>
        <dbReference type="Proteomes" id="UP001140453"/>
    </source>
</evidence>
<dbReference type="SUPFAM" id="SSF51905">
    <property type="entry name" value="FAD/NAD(P)-binding domain"/>
    <property type="match status" value="1"/>
</dbReference>
<comment type="similarity">
    <text evidence="1">Belongs to the GMC oxidoreductase family.</text>
</comment>
<sequence length="388" mass="41402">MWPYELQSWMELGYSALPGLDQDAGNPLGIAQLTENRYHGRRQVAPAAYPLAGITVLLETMVAKILMQTQPNGTVIATGIQLANSTSFHGREIIISAGAYRSPQLLKLSGIGPASELTAHDIPVLVDNPDVGQHLIEHFAGTFYYKVRNASAGWAIGSGNPVLDEPQYGLGLAVDFNVQTDVPKEGLAHAIELDEGYKPDILTHPLLKYNRTFSEYLLLMAGAADGSRVLFGSTGLLPTSRGSVKLASGHVSDTPLINPNYLGTHVDRYVMRHMMRTQARFAGSNATIVGREILDGEDPVLSGATQPIALNSTDAFLDTRASAAVGTVWHPHGTCAMGKVVDTDLRVKGVENLRVADASVFPVPITAHLQVATYGMAEQAALIIGGGS</sequence>
<dbReference type="Gene3D" id="3.50.50.60">
    <property type="entry name" value="FAD/NAD(P)-binding domain"/>
    <property type="match status" value="1"/>
</dbReference>
<keyword evidence="4" id="KW-1185">Reference proteome</keyword>
<gene>
    <name evidence="3" type="ORF">N0V93_003276</name>
</gene>
<dbReference type="OrthoDB" id="269227at2759"/>
<dbReference type="PANTHER" id="PTHR11552">
    <property type="entry name" value="GLUCOSE-METHANOL-CHOLINE GMC OXIDOREDUCTASE"/>
    <property type="match status" value="1"/>
</dbReference>
<dbReference type="InterPro" id="IPR000172">
    <property type="entry name" value="GMC_OxRdtase_N"/>
</dbReference>
<proteinExistence type="inferred from homology"/>
<dbReference type="Proteomes" id="UP001140453">
    <property type="component" value="Unassembled WGS sequence"/>
</dbReference>